<dbReference type="SMART" id="SM00320">
    <property type="entry name" value="WD40"/>
    <property type="match status" value="8"/>
</dbReference>
<feature type="domain" description="NLE" evidence="10">
    <location>
        <begin position="32"/>
        <end position="80"/>
    </location>
</feature>
<organism evidence="11 12">
    <name type="scientific">Lodderomyces elongisporus (strain ATCC 11503 / CBS 2605 / JCM 1781 / NBRC 1676 / NRRL YB-4239)</name>
    <name type="common">Yeast</name>
    <name type="synonym">Saccharomyces elongisporus</name>
    <dbReference type="NCBI Taxonomy" id="379508"/>
    <lineage>
        <taxon>Eukaryota</taxon>
        <taxon>Fungi</taxon>
        <taxon>Dikarya</taxon>
        <taxon>Ascomycota</taxon>
        <taxon>Saccharomycotina</taxon>
        <taxon>Pichiomycetes</taxon>
        <taxon>Debaryomycetaceae</taxon>
        <taxon>Candida/Lodderomyces clade</taxon>
        <taxon>Lodderomyces</taxon>
    </lineage>
</organism>
<dbReference type="InterPro" id="IPR012972">
    <property type="entry name" value="NLE"/>
</dbReference>
<dbReference type="PANTHER" id="PTHR19848:SF0">
    <property type="entry name" value="NOTCHLESS PROTEIN HOMOLOG 1"/>
    <property type="match status" value="1"/>
</dbReference>
<dbReference type="GO" id="GO:0110136">
    <property type="term" value="P:protein-RNA complex remodeling"/>
    <property type="evidence" value="ECO:0007669"/>
    <property type="project" value="EnsemblFungi"/>
</dbReference>
<evidence type="ECO:0000256" key="3">
    <source>
        <dbReference type="ARBA" id="ARBA00022737"/>
    </source>
</evidence>
<comment type="subcellular location">
    <subcellularLocation>
        <location evidence="1">Nucleus</location>
        <location evidence="1">Nucleolus</location>
    </subcellularLocation>
</comment>
<dbReference type="AlphaFoldDB" id="A5E4A7"/>
<dbReference type="PRINTS" id="PR00319">
    <property type="entry name" value="GPROTEINB"/>
</dbReference>
<dbReference type="FunFam" id="2.130.10.10:FF:000092">
    <property type="entry name" value="notchless protein homolog"/>
    <property type="match status" value="1"/>
</dbReference>
<dbReference type="InterPro" id="IPR019775">
    <property type="entry name" value="WD40_repeat_CS"/>
</dbReference>
<feature type="repeat" description="WD" evidence="9">
    <location>
        <begin position="418"/>
        <end position="450"/>
    </location>
</feature>
<dbReference type="Pfam" id="PF00400">
    <property type="entry name" value="WD40"/>
    <property type="match status" value="7"/>
</dbReference>
<feature type="repeat" description="WD" evidence="9">
    <location>
        <begin position="502"/>
        <end position="535"/>
    </location>
</feature>
<dbReference type="PROSITE" id="PS50082">
    <property type="entry name" value="WD_REPEATS_2"/>
    <property type="match status" value="7"/>
</dbReference>
<comment type="similarity">
    <text evidence="5">Belongs to the NLE1/RSA4 family.</text>
</comment>
<feature type="repeat" description="WD" evidence="9">
    <location>
        <begin position="242"/>
        <end position="290"/>
    </location>
</feature>
<dbReference type="PROSITE" id="PS00678">
    <property type="entry name" value="WD_REPEATS_1"/>
    <property type="match status" value="3"/>
</dbReference>
<evidence type="ECO:0000256" key="9">
    <source>
        <dbReference type="PROSITE-ProRule" id="PRU00221"/>
    </source>
</evidence>
<keyword evidence="12" id="KW-1185">Reference proteome</keyword>
<dbReference type="Proteomes" id="UP000001996">
    <property type="component" value="Unassembled WGS sequence"/>
</dbReference>
<evidence type="ECO:0000313" key="12">
    <source>
        <dbReference type="Proteomes" id="UP000001996"/>
    </source>
</evidence>
<dbReference type="InterPro" id="IPR001680">
    <property type="entry name" value="WD40_rpt"/>
</dbReference>
<dbReference type="GeneID" id="5231610"/>
<dbReference type="SUPFAM" id="SSF50978">
    <property type="entry name" value="WD40 repeat-like"/>
    <property type="match status" value="1"/>
</dbReference>
<gene>
    <name evidence="11" type="ORF">LELG_04446</name>
</gene>
<dbReference type="PRINTS" id="PR00320">
    <property type="entry name" value="GPROTEINBRPT"/>
</dbReference>
<evidence type="ECO:0000256" key="4">
    <source>
        <dbReference type="ARBA" id="ARBA00023242"/>
    </source>
</evidence>
<proteinExistence type="inferred from homology"/>
<dbReference type="GO" id="GO:0000027">
    <property type="term" value="P:ribosomal large subunit assembly"/>
    <property type="evidence" value="ECO:0007669"/>
    <property type="project" value="EnsemblFungi"/>
</dbReference>
<keyword evidence="3" id="KW-0677">Repeat</keyword>
<accession>A5E4A7</accession>
<dbReference type="Pfam" id="PF08154">
    <property type="entry name" value="NLE"/>
    <property type="match status" value="1"/>
</dbReference>
<dbReference type="GO" id="GO:0005730">
    <property type="term" value="C:nucleolus"/>
    <property type="evidence" value="ECO:0007669"/>
    <property type="project" value="UniProtKB-SubCell"/>
</dbReference>
<dbReference type="PANTHER" id="PTHR19848">
    <property type="entry name" value="WD40 REPEAT PROTEIN"/>
    <property type="match status" value="1"/>
</dbReference>
<dbReference type="KEGG" id="lel:PVL30_004162"/>
<feature type="repeat" description="WD" evidence="9">
    <location>
        <begin position="291"/>
        <end position="326"/>
    </location>
</feature>
<dbReference type="VEuPathDB" id="FungiDB:LELG_04446"/>
<dbReference type="Gene3D" id="2.130.10.10">
    <property type="entry name" value="YVTN repeat-like/Quinoprotein amine dehydrogenase"/>
    <property type="match status" value="1"/>
</dbReference>
<feature type="repeat" description="WD" evidence="9">
    <location>
        <begin position="460"/>
        <end position="501"/>
    </location>
</feature>
<dbReference type="OMA" id="AWEPYHR"/>
<dbReference type="FunCoup" id="A5E4A7">
    <property type="interactions" value="751"/>
</dbReference>
<dbReference type="OrthoDB" id="10267436at2759"/>
<dbReference type="InterPro" id="IPR001632">
    <property type="entry name" value="WD40_G-protein_beta-like"/>
</dbReference>
<sequence length="535" mass="58943">MATVIPPPSKKQKREAQKVREVDLVPEDVGNVLIRFQASDTGEATGGSIRVPGGITEKQLEELLNNLRGESDDPVPYTFSLLHKEKEEKGKEKAEAETEAVEEGKEAQGKLIDIKDTIYHSVLKPGLKTTEDFLTLVYTPRAVFKVKPVTRSNAAIAGHGATILCCSFAPNDSGRMVSGAGDSTARIWDCNTSTPMHTLLGHTNWVLCVAYSPDGTMIATGSMDNTIRLWEADTGKPIGKPLTGHSKWVSSLSWEPLHLVAPDSKPRLASSSKDGTVKVWDTASRICTLTMSGHTNSVSCVKWSGSNIVYSASHDKTIKAWDISAGGKCIQTLKSHAHWVNHLSLSTDYVLRRGGFDHTSSRNSTKLAPEELRKKAKEQYEKVAKLNGVISERLVTASDDFTMYFWEPLKSSKPLLRMTGHQKLVNHVNFSPDGRYVVSSSFDNSIKIWDGIRGTFITTLRGHVAPVYQTAWSADNRLLVSCSKDTTLKVWDIRTKKLSVDLPGHADEVYAVDWSLDGKRVASGGKDKMIRLWSH</sequence>
<dbReference type="InterPro" id="IPR015943">
    <property type="entry name" value="WD40/YVTN_repeat-like_dom_sf"/>
</dbReference>
<dbReference type="InterPro" id="IPR036322">
    <property type="entry name" value="WD40_repeat_dom_sf"/>
</dbReference>
<dbReference type="eggNOG" id="KOG0271">
    <property type="taxonomic scope" value="Eukaryota"/>
</dbReference>
<evidence type="ECO:0000256" key="6">
    <source>
        <dbReference type="ARBA" id="ARBA00068030"/>
    </source>
</evidence>
<dbReference type="PROSITE" id="PS50294">
    <property type="entry name" value="WD_REPEATS_REGION"/>
    <property type="match status" value="7"/>
</dbReference>
<evidence type="ECO:0000256" key="1">
    <source>
        <dbReference type="ARBA" id="ARBA00004604"/>
    </source>
</evidence>
<dbReference type="InParanoid" id="A5E4A7"/>
<dbReference type="EMBL" id="CH981529">
    <property type="protein sequence ID" value="EDK46265.1"/>
    <property type="molecule type" value="Genomic_DNA"/>
</dbReference>
<dbReference type="InterPro" id="IPR020472">
    <property type="entry name" value="WD40_PAC1"/>
</dbReference>
<evidence type="ECO:0000256" key="8">
    <source>
        <dbReference type="ARBA" id="ARBA00080836"/>
    </source>
</evidence>
<reference evidence="11 12" key="1">
    <citation type="journal article" date="2009" name="Nature">
        <title>Evolution of pathogenicity and sexual reproduction in eight Candida genomes.</title>
        <authorList>
            <person name="Butler G."/>
            <person name="Rasmussen M.D."/>
            <person name="Lin M.F."/>
            <person name="Santos M.A."/>
            <person name="Sakthikumar S."/>
            <person name="Munro C.A."/>
            <person name="Rheinbay E."/>
            <person name="Grabherr M."/>
            <person name="Forche A."/>
            <person name="Reedy J.L."/>
            <person name="Agrafioti I."/>
            <person name="Arnaud M.B."/>
            <person name="Bates S."/>
            <person name="Brown A.J."/>
            <person name="Brunke S."/>
            <person name="Costanzo M.C."/>
            <person name="Fitzpatrick D.A."/>
            <person name="de Groot P.W."/>
            <person name="Harris D."/>
            <person name="Hoyer L.L."/>
            <person name="Hube B."/>
            <person name="Klis F.M."/>
            <person name="Kodira C."/>
            <person name="Lennard N."/>
            <person name="Logue M.E."/>
            <person name="Martin R."/>
            <person name="Neiman A.M."/>
            <person name="Nikolaou E."/>
            <person name="Quail M.A."/>
            <person name="Quinn J."/>
            <person name="Santos M.C."/>
            <person name="Schmitzberger F.F."/>
            <person name="Sherlock G."/>
            <person name="Shah P."/>
            <person name="Silverstein K.A."/>
            <person name="Skrzypek M.S."/>
            <person name="Soll D."/>
            <person name="Staggs R."/>
            <person name="Stansfield I."/>
            <person name="Stumpf M.P."/>
            <person name="Sudbery P.E."/>
            <person name="Srikantha T."/>
            <person name="Zeng Q."/>
            <person name="Berman J."/>
            <person name="Berriman M."/>
            <person name="Heitman J."/>
            <person name="Gow N.A."/>
            <person name="Lorenz M.C."/>
            <person name="Birren B.W."/>
            <person name="Kellis M."/>
            <person name="Cuomo C.A."/>
        </authorList>
    </citation>
    <scope>NUCLEOTIDE SEQUENCE [LARGE SCALE GENOMIC DNA]</scope>
    <source>
        <strain evidence="12">ATCC 11503 / BCRC 21390 / CBS 2605 / JCM 1781 / NBRC 1676 / NRRL YB-4239</strain>
    </source>
</reference>
<name>A5E4A7_LODEL</name>
<feature type="repeat" description="WD" evidence="9">
    <location>
        <begin position="156"/>
        <end position="198"/>
    </location>
</feature>
<dbReference type="CDD" id="cd00200">
    <property type="entry name" value="WD40"/>
    <property type="match status" value="1"/>
</dbReference>
<dbReference type="HOGENOM" id="CLU_000288_57_16_1"/>
<evidence type="ECO:0000313" key="11">
    <source>
        <dbReference type="EMBL" id="EDK46265.1"/>
    </source>
</evidence>
<evidence type="ECO:0000256" key="5">
    <source>
        <dbReference type="ARBA" id="ARBA00061016"/>
    </source>
</evidence>
<evidence type="ECO:0000256" key="2">
    <source>
        <dbReference type="ARBA" id="ARBA00022574"/>
    </source>
</evidence>
<dbReference type="STRING" id="379508.A5E4A7"/>
<evidence type="ECO:0000256" key="7">
    <source>
        <dbReference type="ARBA" id="ARBA00077034"/>
    </source>
</evidence>
<protein>
    <recommendedName>
        <fullName evidence="6">Ribosome assembly protein 4</fullName>
    </recommendedName>
    <alternativeName>
        <fullName evidence="8">Notchless protein homolog 1</fullName>
    </alternativeName>
    <alternativeName>
        <fullName evidence="7">Ribosome biogenesis factor RSA4</fullName>
    </alternativeName>
</protein>
<evidence type="ECO:0000259" key="10">
    <source>
        <dbReference type="Pfam" id="PF08154"/>
    </source>
</evidence>
<feature type="repeat" description="WD" evidence="9">
    <location>
        <begin position="199"/>
        <end position="240"/>
    </location>
</feature>
<keyword evidence="4" id="KW-0539">Nucleus</keyword>
<keyword evidence="2 9" id="KW-0853">WD repeat</keyword>